<protein>
    <recommendedName>
        <fullName evidence="6">Gram-positive cocci surface proteins LPxTG domain-containing protein</fullName>
    </recommendedName>
</protein>
<feature type="region of interest" description="Disordered" evidence="1">
    <location>
        <begin position="118"/>
        <end position="197"/>
    </location>
</feature>
<organism evidence="4 5">
    <name type="scientific">Oerskovia merdavium</name>
    <dbReference type="NCBI Taxonomy" id="2762227"/>
    <lineage>
        <taxon>Bacteria</taxon>
        <taxon>Bacillati</taxon>
        <taxon>Actinomycetota</taxon>
        <taxon>Actinomycetes</taxon>
        <taxon>Micrococcales</taxon>
        <taxon>Cellulomonadaceae</taxon>
        <taxon>Oerskovia</taxon>
    </lineage>
</organism>
<keyword evidence="5" id="KW-1185">Reference proteome</keyword>
<keyword evidence="2" id="KW-0812">Transmembrane</keyword>
<feature type="signal peptide" evidence="3">
    <location>
        <begin position="1"/>
        <end position="23"/>
    </location>
</feature>
<evidence type="ECO:0000256" key="3">
    <source>
        <dbReference type="SAM" id="SignalP"/>
    </source>
</evidence>
<dbReference type="Proteomes" id="UP000655570">
    <property type="component" value="Unassembled WGS sequence"/>
</dbReference>
<keyword evidence="3" id="KW-0732">Signal</keyword>
<dbReference type="RefSeq" id="WP_191800834.1">
    <property type="nucleotide sequence ID" value="NZ_JACSQF010000002.1"/>
</dbReference>
<proteinExistence type="predicted"/>
<keyword evidence="2" id="KW-0472">Membrane</keyword>
<comment type="caution">
    <text evidence="4">The sequence shown here is derived from an EMBL/GenBank/DDBJ whole genome shotgun (WGS) entry which is preliminary data.</text>
</comment>
<dbReference type="EMBL" id="JACSQF010000002">
    <property type="protein sequence ID" value="MBD7979656.1"/>
    <property type="molecule type" value="Genomic_DNA"/>
</dbReference>
<evidence type="ECO:0000256" key="2">
    <source>
        <dbReference type="SAM" id="Phobius"/>
    </source>
</evidence>
<feature type="chain" id="PRO_5047524508" description="Gram-positive cocci surface proteins LPxTG domain-containing protein" evidence="3">
    <location>
        <begin position="24"/>
        <end position="253"/>
    </location>
</feature>
<feature type="compositionally biased region" description="Low complexity" evidence="1">
    <location>
        <begin position="123"/>
        <end position="144"/>
    </location>
</feature>
<evidence type="ECO:0000313" key="5">
    <source>
        <dbReference type="Proteomes" id="UP000655570"/>
    </source>
</evidence>
<reference evidence="4 5" key="1">
    <citation type="submission" date="2020-08" db="EMBL/GenBank/DDBJ databases">
        <title>A Genomic Blueprint of the Chicken Gut Microbiome.</title>
        <authorList>
            <person name="Gilroy R."/>
            <person name="Ravi A."/>
            <person name="Getino M."/>
            <person name="Pursley I."/>
            <person name="Horton D.L."/>
            <person name="Alikhan N.-F."/>
            <person name="Baker D."/>
            <person name="Gharbi K."/>
            <person name="Hall N."/>
            <person name="Watson M."/>
            <person name="Adriaenssens E.M."/>
            <person name="Foster-Nyarko E."/>
            <person name="Jarju S."/>
            <person name="Secka A."/>
            <person name="Antonio M."/>
            <person name="Oren A."/>
            <person name="Chaudhuri R."/>
            <person name="La Ragione R.M."/>
            <person name="Hildebrand F."/>
            <person name="Pallen M.J."/>
        </authorList>
    </citation>
    <scope>NUCLEOTIDE SEQUENCE [LARGE SCALE GENOMIC DNA]</scope>
    <source>
        <strain evidence="4 5">Sa2CUA9</strain>
    </source>
</reference>
<accession>A0ABR8TV40</accession>
<gene>
    <name evidence="4" type="ORF">H9641_02835</name>
</gene>
<name>A0ABR8TV40_9CELL</name>
<feature type="transmembrane region" description="Helical" evidence="2">
    <location>
        <begin position="226"/>
        <end position="247"/>
    </location>
</feature>
<evidence type="ECO:0000313" key="4">
    <source>
        <dbReference type="EMBL" id="MBD7979656.1"/>
    </source>
</evidence>
<sequence length="253" mass="25539">MRAVPVALLTTAILAATPAIAFAGGSDAPTPYTVTAAGVTLPTGTTYVDGGHVNYRATALDGTGSRSFGTHFESLNNRPSGKYIGTSFYDFNGAATAFPDGYCVTWVQVAEYDEHFGEGGQKPVCTTDKTTPETPGTPLVPVVPGAELPTDEESPAVPGTPKGPDEVTTPPAADGEPDEPITVPRETTEVPVSDAADPVNLEGAALVSNSVSAEKEDGLAATGSNAMLIAAGAAALLAAGVGAVLVGRRVQRG</sequence>
<evidence type="ECO:0008006" key="6">
    <source>
        <dbReference type="Google" id="ProtNLM"/>
    </source>
</evidence>
<evidence type="ECO:0000256" key="1">
    <source>
        <dbReference type="SAM" id="MobiDB-lite"/>
    </source>
</evidence>
<keyword evidence="2" id="KW-1133">Transmembrane helix</keyword>